<organism evidence="6 7">
    <name type="scientific">Metabacillus litoralis</name>
    <dbReference type="NCBI Taxonomy" id="152268"/>
    <lineage>
        <taxon>Bacteria</taxon>
        <taxon>Bacillati</taxon>
        <taxon>Bacillota</taxon>
        <taxon>Bacilli</taxon>
        <taxon>Bacillales</taxon>
        <taxon>Bacillaceae</taxon>
        <taxon>Metabacillus</taxon>
    </lineage>
</organism>
<dbReference type="InterPro" id="IPR051768">
    <property type="entry name" value="Bact_secretion_toxin"/>
</dbReference>
<dbReference type="Proteomes" id="UP000321363">
    <property type="component" value="Unassembled WGS sequence"/>
</dbReference>
<gene>
    <name evidence="6" type="ORF">FS935_19180</name>
</gene>
<feature type="coiled-coil region" evidence="3">
    <location>
        <begin position="50"/>
        <end position="83"/>
    </location>
</feature>
<proteinExistence type="predicted"/>
<accession>A0A5C6VLX7</accession>
<keyword evidence="2" id="KW-0964">Secreted</keyword>
<protein>
    <recommendedName>
        <fullName evidence="8">Tox-GHH domain-containing protein</fullName>
    </recommendedName>
</protein>
<evidence type="ECO:0000256" key="2">
    <source>
        <dbReference type="ARBA" id="ARBA00022525"/>
    </source>
</evidence>
<evidence type="ECO:0000259" key="5">
    <source>
        <dbReference type="Pfam" id="PF15636"/>
    </source>
</evidence>
<comment type="subcellular location">
    <subcellularLocation>
        <location evidence="1">Secreted</location>
    </subcellularLocation>
</comment>
<feature type="domain" description="Tox-GHH" evidence="5">
    <location>
        <begin position="517"/>
        <end position="592"/>
    </location>
</feature>
<evidence type="ECO:0000313" key="6">
    <source>
        <dbReference type="EMBL" id="TXC85784.1"/>
    </source>
</evidence>
<comment type="caution">
    <text evidence="6">The sequence shown here is derived from an EMBL/GenBank/DDBJ whole genome shotgun (WGS) entry which is preliminary data.</text>
</comment>
<evidence type="ECO:0008006" key="8">
    <source>
        <dbReference type="Google" id="ProtNLM"/>
    </source>
</evidence>
<name>A0A5C6VLX7_9BACI</name>
<keyword evidence="7" id="KW-1185">Reference proteome</keyword>
<dbReference type="EMBL" id="VOQF01000015">
    <property type="protein sequence ID" value="TXC85784.1"/>
    <property type="molecule type" value="Genomic_DNA"/>
</dbReference>
<evidence type="ECO:0000259" key="4">
    <source>
        <dbReference type="Pfam" id="PF14449"/>
    </source>
</evidence>
<feature type="non-terminal residue" evidence="6">
    <location>
        <position position="1"/>
    </location>
</feature>
<evidence type="ECO:0000256" key="3">
    <source>
        <dbReference type="SAM" id="Coils"/>
    </source>
</evidence>
<feature type="domain" description="Pre-toxin TG" evidence="4">
    <location>
        <begin position="87"/>
        <end position="151"/>
    </location>
</feature>
<dbReference type="Pfam" id="PF15636">
    <property type="entry name" value="Tox-GHH"/>
    <property type="match status" value="1"/>
</dbReference>
<evidence type="ECO:0000313" key="7">
    <source>
        <dbReference type="Proteomes" id="UP000321363"/>
    </source>
</evidence>
<dbReference type="PANTHER" id="PTHR34976">
    <property type="entry name" value="RIBONUCLEASE YQCG-RELATED"/>
    <property type="match status" value="1"/>
</dbReference>
<evidence type="ECO:0000256" key="1">
    <source>
        <dbReference type="ARBA" id="ARBA00004613"/>
    </source>
</evidence>
<dbReference type="AlphaFoldDB" id="A0A5C6VLX7"/>
<dbReference type="GO" id="GO:0005576">
    <property type="term" value="C:extracellular region"/>
    <property type="evidence" value="ECO:0007669"/>
    <property type="project" value="UniProtKB-SubCell"/>
</dbReference>
<dbReference type="Pfam" id="PF14449">
    <property type="entry name" value="PT-TG"/>
    <property type="match status" value="1"/>
</dbReference>
<dbReference type="InterPro" id="IPR027797">
    <property type="entry name" value="PT-TG_dom"/>
</dbReference>
<reference evidence="6 7" key="1">
    <citation type="journal article" date="2005" name="Int. J. Syst. Evol. Microbiol.">
        <title>Bacillus litoralis sp. nov., isolated from a tidal flat of the Yellow Sea in Korea.</title>
        <authorList>
            <person name="Yoon J.H."/>
            <person name="Oh T.K."/>
        </authorList>
    </citation>
    <scope>NUCLEOTIDE SEQUENCE [LARGE SCALE GENOMIC DNA]</scope>
    <source>
        <strain evidence="6 7">SW-211</strain>
    </source>
</reference>
<dbReference type="RefSeq" id="WP_240050965.1">
    <property type="nucleotide sequence ID" value="NZ_VOQF01000015.1"/>
</dbReference>
<dbReference type="PANTHER" id="PTHR34976:SF2">
    <property type="entry name" value="TYPE VII SECRETION SYSTEM PROTEIN ESSD"/>
    <property type="match status" value="1"/>
</dbReference>
<dbReference type="InterPro" id="IPR028916">
    <property type="entry name" value="Tox-GHH_dom"/>
</dbReference>
<sequence length="624" mass="70097">KSEYTLSEDDEHYVVALFQQLLEATRQGNEILPIHFNAEQYKSSDVYLLKEQAENQANDYLNFKEEQEKAREQMKRLEEQKQRPWYEKTWDGVKNFTGELTGYYDYIRASEGVDPVTGAELTTSQRVTAGAMAAAGFIPVVGWAGRIVKGGGAIYKTAKGIHAADQALDVYLNAKTFSNLEKAELGIYGLVSVNGFNEYILGKDMFGNELTDLQRQQSLYYSILGPALLATPFIPSLVKNGKVVTEETIGKLHQLTLKTKTGAISFGRELQGGLNVLLQNPRSNLAFSSIGNSPINVMNPMKILKDIDQGMSKFSFGDIRSSAKSAGSTIKYTQVENVAVKQTFTDEEIESIKKFMQSNPESNIKDYLKNTPPQYTSSFDDIRKVLGGQSELAGDMHQAGHLNKATLDFLLEDVMTVVSKDSSLSERALAGFFLINKPGKVVDRIYDSVGDAGKVGNKKVAVGEDIITQRVSKVELDLTPKNTPFKSLSRDQKKKIKEKIANRTITKEEYNRYQWDKRFSKRRAAGVNEFWKQEKKRILDAEPTTRNWTIEQTQEILKGKKPKHNEQSIIGHHTYNAMNYPHISNRGEIIFPVTSKEHLKGWHGGSYSKNAPGKPVNPNFLEEF</sequence>
<keyword evidence="3" id="KW-0175">Coiled coil</keyword>